<evidence type="ECO:0000313" key="2">
    <source>
        <dbReference type="EMBL" id="VEL17048.1"/>
    </source>
</evidence>
<comment type="caution">
    <text evidence="2">The sequence shown here is derived from an EMBL/GenBank/DDBJ whole genome shotgun (WGS) entry which is preliminary data.</text>
</comment>
<accession>A0A3S5CL01</accession>
<dbReference type="Proteomes" id="UP000784294">
    <property type="component" value="Unassembled WGS sequence"/>
</dbReference>
<feature type="compositionally biased region" description="Low complexity" evidence="1">
    <location>
        <begin position="20"/>
        <end position="35"/>
    </location>
</feature>
<evidence type="ECO:0000256" key="1">
    <source>
        <dbReference type="SAM" id="MobiDB-lite"/>
    </source>
</evidence>
<feature type="compositionally biased region" description="Basic and acidic residues" evidence="1">
    <location>
        <begin position="1"/>
        <end position="14"/>
    </location>
</feature>
<feature type="region of interest" description="Disordered" evidence="1">
    <location>
        <begin position="1"/>
        <end position="80"/>
    </location>
</feature>
<protein>
    <submittedName>
        <fullName evidence="2">Uncharacterized protein</fullName>
    </submittedName>
</protein>
<evidence type="ECO:0000313" key="3">
    <source>
        <dbReference type="Proteomes" id="UP000784294"/>
    </source>
</evidence>
<dbReference type="AlphaFoldDB" id="A0A3S5CL01"/>
<gene>
    <name evidence="2" type="ORF">PXEA_LOCUS10488</name>
</gene>
<reference evidence="2" key="1">
    <citation type="submission" date="2018-11" db="EMBL/GenBank/DDBJ databases">
        <authorList>
            <consortium name="Pathogen Informatics"/>
        </authorList>
    </citation>
    <scope>NUCLEOTIDE SEQUENCE</scope>
</reference>
<feature type="compositionally biased region" description="Basic and acidic residues" evidence="1">
    <location>
        <begin position="68"/>
        <end position="79"/>
    </location>
</feature>
<name>A0A3S5CL01_9PLAT</name>
<sequence>MPEAARTRPQDAIRHSRPVSTPTHTNTHTSTHTHNMASPSPDKRTPRWVWDSSFRPIRLRPGAGRSEASGRADRDEVGRKNGRKTYQLNAFYRPIVNADACICQSLRLSQSVPVLACLSVCLSVCRSVVMSTCRAA</sequence>
<proteinExistence type="predicted"/>
<keyword evidence="3" id="KW-1185">Reference proteome</keyword>
<dbReference type="EMBL" id="CAAALY010030871">
    <property type="protein sequence ID" value="VEL17048.1"/>
    <property type="molecule type" value="Genomic_DNA"/>
</dbReference>
<organism evidence="2 3">
    <name type="scientific">Protopolystoma xenopodis</name>
    <dbReference type="NCBI Taxonomy" id="117903"/>
    <lineage>
        <taxon>Eukaryota</taxon>
        <taxon>Metazoa</taxon>
        <taxon>Spiralia</taxon>
        <taxon>Lophotrochozoa</taxon>
        <taxon>Platyhelminthes</taxon>
        <taxon>Monogenea</taxon>
        <taxon>Polyopisthocotylea</taxon>
        <taxon>Polystomatidea</taxon>
        <taxon>Polystomatidae</taxon>
        <taxon>Protopolystoma</taxon>
    </lineage>
</organism>